<evidence type="ECO:0000256" key="5">
    <source>
        <dbReference type="ARBA" id="ARBA00023273"/>
    </source>
</evidence>
<evidence type="ECO:0000256" key="2">
    <source>
        <dbReference type="ARBA" id="ARBA00004496"/>
    </source>
</evidence>
<feature type="domain" description="HYDIN/VesB/CFA65-like Ig-like" evidence="6">
    <location>
        <begin position="1"/>
        <end position="75"/>
    </location>
</feature>
<evidence type="ECO:0000256" key="3">
    <source>
        <dbReference type="ARBA" id="ARBA00022490"/>
    </source>
</evidence>
<dbReference type="PANTHER" id="PTHR23053:SF0">
    <property type="entry name" value="HYDROCEPHALUS-INDUCING PROTEIN HOMOLOG"/>
    <property type="match status" value="1"/>
</dbReference>
<comment type="subcellular location">
    <subcellularLocation>
        <location evidence="1">Cell projection</location>
        <location evidence="1">Cilium</location>
    </subcellularLocation>
    <subcellularLocation>
        <location evidence="2">Cytoplasm</location>
    </subcellularLocation>
</comment>
<dbReference type="InterPro" id="IPR033305">
    <property type="entry name" value="Hydin-like"/>
</dbReference>
<evidence type="ECO:0000259" key="6">
    <source>
        <dbReference type="Pfam" id="PF22544"/>
    </source>
</evidence>
<feature type="non-terminal residue" evidence="7">
    <location>
        <position position="253"/>
    </location>
</feature>
<dbReference type="PANTHER" id="PTHR23053">
    <property type="entry name" value="DLEC1 DELETED IN LUNG AND ESOPHAGEAL CANCER 1"/>
    <property type="match status" value="1"/>
</dbReference>
<organism evidence="7 8">
    <name type="scientific">Ramphastos sulfuratus</name>
    <dbReference type="NCBI Taxonomy" id="322582"/>
    <lineage>
        <taxon>Eukaryota</taxon>
        <taxon>Metazoa</taxon>
        <taxon>Chordata</taxon>
        <taxon>Craniata</taxon>
        <taxon>Vertebrata</taxon>
        <taxon>Euteleostomi</taxon>
        <taxon>Archelosauria</taxon>
        <taxon>Archosauria</taxon>
        <taxon>Dinosauria</taxon>
        <taxon>Saurischia</taxon>
        <taxon>Theropoda</taxon>
        <taxon>Coelurosauria</taxon>
        <taxon>Aves</taxon>
        <taxon>Neognathae</taxon>
        <taxon>Neoaves</taxon>
        <taxon>Telluraves</taxon>
        <taxon>Coraciimorphae</taxon>
        <taxon>Piciformes</taxon>
        <taxon>Ramphastidae</taxon>
        <taxon>Ramphastos</taxon>
    </lineage>
</organism>
<proteinExistence type="predicted"/>
<accession>A0A852BZT3</accession>
<dbReference type="Pfam" id="PF22544">
    <property type="entry name" value="HYDIN_VesB_CFA65-like_Ig"/>
    <property type="match status" value="1"/>
</dbReference>
<dbReference type="InterPro" id="IPR013783">
    <property type="entry name" value="Ig-like_fold"/>
</dbReference>
<keyword evidence="3" id="KW-0963">Cytoplasm</keyword>
<name>A0A852BZT3_9PICI</name>
<dbReference type="EMBL" id="WBNM01016040">
    <property type="protein sequence ID" value="NXP74359.1"/>
    <property type="molecule type" value="Genomic_DNA"/>
</dbReference>
<dbReference type="GO" id="GO:0003341">
    <property type="term" value="P:cilium movement"/>
    <property type="evidence" value="ECO:0007669"/>
    <property type="project" value="TreeGrafter"/>
</dbReference>
<keyword evidence="8" id="KW-1185">Reference proteome</keyword>
<reference evidence="7" key="1">
    <citation type="submission" date="2019-09" db="EMBL/GenBank/DDBJ databases">
        <title>Bird 10,000 Genomes (B10K) Project - Family phase.</title>
        <authorList>
            <person name="Zhang G."/>
        </authorList>
    </citation>
    <scope>NUCLEOTIDE SEQUENCE</scope>
    <source>
        <strain evidence="7">B10K-DU-001-30</strain>
        <tissue evidence="7">Muscle</tissue>
    </source>
</reference>
<dbReference type="Proteomes" id="UP000611227">
    <property type="component" value="Unassembled WGS sequence"/>
</dbReference>
<evidence type="ECO:0000313" key="8">
    <source>
        <dbReference type="Proteomes" id="UP000611227"/>
    </source>
</evidence>
<comment type="caution">
    <text evidence="7">The sequence shown here is derived from an EMBL/GenBank/DDBJ whole genome shotgun (WGS) entry which is preliminary data.</text>
</comment>
<evidence type="ECO:0000313" key="7">
    <source>
        <dbReference type="EMBL" id="NXP74359.1"/>
    </source>
</evidence>
<keyword evidence="5" id="KW-0966">Cell projection</keyword>
<dbReference type="GO" id="GO:1904158">
    <property type="term" value="P:axonemal central apparatus assembly"/>
    <property type="evidence" value="ECO:0007669"/>
    <property type="project" value="TreeGrafter"/>
</dbReference>
<dbReference type="AlphaFoldDB" id="A0A852BZT3"/>
<feature type="non-terminal residue" evidence="7">
    <location>
        <position position="1"/>
    </location>
</feature>
<evidence type="ECO:0000256" key="1">
    <source>
        <dbReference type="ARBA" id="ARBA00004138"/>
    </source>
</evidence>
<sequence length="253" mass="27315">LHNKGAIDASFSLLPATTALGSCFTFSPCQGLILADECQVIQICFCATTVGPFTEEFRFRVEGCPEPVTLTVRGCVTAPTLHFDVPCLQFGDVSFGFPQSRSCRLTNASLVPVAFTLRVPGDGTAEPSVPSAVQVLDNSRPCWRQRAQAKLRPCEFTISPRRGAICSLSFVDIEVTLCSNTVGTYKLELVVDVDGVGQELLSLPLTARCVVPLLQVPNPVVTFGRCYLQFPAHQMLTVVNNSDLPGCYGLLPQ</sequence>
<gene>
    <name evidence="7" type="primary">Hydin_0</name>
    <name evidence="7" type="ORF">RAMSUL_R09855</name>
</gene>
<keyword evidence="4" id="KW-0969">Cilium</keyword>
<dbReference type="InterPro" id="IPR053879">
    <property type="entry name" value="HYDIN_VesB_CFA65-like_Ig"/>
</dbReference>
<protein>
    <submittedName>
        <fullName evidence="7">HYDIN protein</fullName>
    </submittedName>
</protein>
<evidence type="ECO:0000256" key="4">
    <source>
        <dbReference type="ARBA" id="ARBA00023069"/>
    </source>
</evidence>
<dbReference type="GO" id="GO:0005930">
    <property type="term" value="C:axoneme"/>
    <property type="evidence" value="ECO:0007669"/>
    <property type="project" value="TreeGrafter"/>
</dbReference>
<dbReference type="Gene3D" id="2.60.40.10">
    <property type="entry name" value="Immunoglobulins"/>
    <property type="match status" value="2"/>
</dbReference>